<evidence type="ECO:0000313" key="4">
    <source>
        <dbReference type="EMBL" id="RRT70195.1"/>
    </source>
</evidence>
<accession>A0A427A1T7</accession>
<dbReference type="NCBIfam" id="TIGR00756">
    <property type="entry name" value="PPR"/>
    <property type="match status" value="5"/>
</dbReference>
<dbReference type="Gene3D" id="1.25.40.10">
    <property type="entry name" value="Tetratricopeptide repeat domain"/>
    <property type="match status" value="3"/>
</dbReference>
<dbReference type="PANTHER" id="PTHR47934">
    <property type="entry name" value="PENTATRICOPEPTIDE REPEAT-CONTAINING PROTEIN PET309, MITOCHONDRIAL"/>
    <property type="match status" value="1"/>
</dbReference>
<sequence length="512" mass="57161">MFASKTRILCSVRRKLIYSRFSYSAAASVSSSLPISDSDAPPPYEDIPAAAHGSLCLSLLLRLVRRGMLSAAFSVLDRIVTRLSLSDATSAVDLVAFLGLSPDHGRLIRFLVYSGQFLKAEALFAHATSCALSDDPSVLDAIIECLCKMGKLVEAKFHLDQMIKIRTLPSKRTYNALLRALCTEAKFLEAVDLFSLMAGAGVYPYLWCYNLLIPNLCSKGYLGQARYLFDTMIVTGLLPAARVYKSLICRYCMEGRLEAALDIFKAMKENTFLELDVYPYDTLIHCFLKLGCVDSAWELYNEMIETGLQPNVVTHSMMICWYCKNHKLDCALKLLDMIFRHGLVPDVQCFRVVTTALSKENRLVEAEQLFDKMLESGLVPDTMMFAIAKADSSVDNSYSLVLSICSSDEKSLQEIAVLLADIMKRNRIQVGAAARESLAMGPPPPEPSRPQELPPPRLHHRLHLKIPSFRVFDDDDDKARPLGPPSRQPPTPRPERRRRSRIAAHGLCSGLR</sequence>
<feature type="region of interest" description="Disordered" evidence="3">
    <location>
        <begin position="436"/>
        <end position="456"/>
    </location>
</feature>
<gene>
    <name evidence="4" type="ORF">B296_00036672</name>
</gene>
<dbReference type="Proteomes" id="UP000287651">
    <property type="component" value="Unassembled WGS sequence"/>
</dbReference>
<feature type="repeat" description="PPR" evidence="2">
    <location>
        <begin position="276"/>
        <end position="310"/>
    </location>
</feature>
<feature type="repeat" description="PPR" evidence="2">
    <location>
        <begin position="346"/>
        <end position="380"/>
    </location>
</feature>
<evidence type="ECO:0000256" key="2">
    <source>
        <dbReference type="PROSITE-ProRule" id="PRU00708"/>
    </source>
</evidence>
<dbReference type="SUPFAM" id="SSF47923">
    <property type="entry name" value="Ypt/Rab-GAP domain of gyp1p"/>
    <property type="match status" value="1"/>
</dbReference>
<dbReference type="AlphaFoldDB" id="A0A427A1T7"/>
<protein>
    <recommendedName>
        <fullName evidence="6">Pentacotripeptide-repeat region of PRORP domain-containing protein</fullName>
    </recommendedName>
</protein>
<keyword evidence="1" id="KW-0677">Repeat</keyword>
<feature type="repeat" description="PPR" evidence="2">
    <location>
        <begin position="205"/>
        <end position="239"/>
    </location>
</feature>
<feature type="region of interest" description="Disordered" evidence="3">
    <location>
        <begin position="470"/>
        <end position="512"/>
    </location>
</feature>
<dbReference type="GO" id="GO:0007005">
    <property type="term" value="P:mitochondrion organization"/>
    <property type="evidence" value="ECO:0007669"/>
    <property type="project" value="TreeGrafter"/>
</dbReference>
<dbReference type="PANTHER" id="PTHR47934:SF6">
    <property type="entry name" value="MITOCHONDRIAL GROUP I INTRON SPLICING FACTOR CCM1-RELATED"/>
    <property type="match status" value="1"/>
</dbReference>
<evidence type="ECO:0000256" key="3">
    <source>
        <dbReference type="SAM" id="MobiDB-lite"/>
    </source>
</evidence>
<feature type="compositionally biased region" description="Pro residues" evidence="3">
    <location>
        <begin position="482"/>
        <end position="492"/>
    </location>
</feature>
<dbReference type="GO" id="GO:0006396">
    <property type="term" value="P:RNA processing"/>
    <property type="evidence" value="ECO:0007669"/>
    <property type="project" value="TreeGrafter"/>
</dbReference>
<comment type="caution">
    <text evidence="4">The sequence shown here is derived from an EMBL/GenBank/DDBJ whole genome shotgun (WGS) entry which is preliminary data.</text>
</comment>
<feature type="repeat" description="PPR" evidence="2">
    <location>
        <begin position="170"/>
        <end position="204"/>
    </location>
</feature>
<reference evidence="4 5" key="1">
    <citation type="journal article" date="2014" name="Agronomy (Basel)">
        <title>A Draft Genome Sequence for Ensete ventricosum, the Drought-Tolerant Tree Against Hunger.</title>
        <authorList>
            <person name="Harrison J."/>
            <person name="Moore K.A."/>
            <person name="Paszkiewicz K."/>
            <person name="Jones T."/>
            <person name="Grant M."/>
            <person name="Ambacheew D."/>
            <person name="Muzemil S."/>
            <person name="Studholme D.J."/>
        </authorList>
    </citation>
    <scope>NUCLEOTIDE SEQUENCE [LARGE SCALE GENOMIC DNA]</scope>
</reference>
<dbReference type="InterPro" id="IPR011990">
    <property type="entry name" value="TPR-like_helical_dom_sf"/>
</dbReference>
<proteinExistence type="predicted"/>
<dbReference type="Pfam" id="PF01535">
    <property type="entry name" value="PPR"/>
    <property type="match status" value="4"/>
</dbReference>
<dbReference type="InterPro" id="IPR035969">
    <property type="entry name" value="Rab-GAP_TBC_sf"/>
</dbReference>
<feature type="repeat" description="PPR" evidence="2">
    <location>
        <begin position="240"/>
        <end position="274"/>
    </location>
</feature>
<dbReference type="GO" id="GO:0005739">
    <property type="term" value="C:mitochondrion"/>
    <property type="evidence" value="ECO:0007669"/>
    <property type="project" value="TreeGrafter"/>
</dbReference>
<dbReference type="EMBL" id="AMZH03004101">
    <property type="protein sequence ID" value="RRT70195.1"/>
    <property type="molecule type" value="Genomic_DNA"/>
</dbReference>
<dbReference type="InterPro" id="IPR051114">
    <property type="entry name" value="Mito_RNA_Proc_CCM1"/>
</dbReference>
<dbReference type="Pfam" id="PF13041">
    <property type="entry name" value="PPR_2"/>
    <property type="match status" value="1"/>
</dbReference>
<feature type="repeat" description="PPR" evidence="2">
    <location>
        <begin position="311"/>
        <end position="345"/>
    </location>
</feature>
<organism evidence="4 5">
    <name type="scientific">Ensete ventricosum</name>
    <name type="common">Abyssinian banana</name>
    <name type="synonym">Musa ensete</name>
    <dbReference type="NCBI Taxonomy" id="4639"/>
    <lineage>
        <taxon>Eukaryota</taxon>
        <taxon>Viridiplantae</taxon>
        <taxon>Streptophyta</taxon>
        <taxon>Embryophyta</taxon>
        <taxon>Tracheophyta</taxon>
        <taxon>Spermatophyta</taxon>
        <taxon>Magnoliopsida</taxon>
        <taxon>Liliopsida</taxon>
        <taxon>Zingiberales</taxon>
        <taxon>Musaceae</taxon>
        <taxon>Ensete</taxon>
    </lineage>
</organism>
<dbReference type="GO" id="GO:0003729">
    <property type="term" value="F:mRNA binding"/>
    <property type="evidence" value="ECO:0007669"/>
    <property type="project" value="TreeGrafter"/>
</dbReference>
<evidence type="ECO:0000256" key="1">
    <source>
        <dbReference type="ARBA" id="ARBA00022737"/>
    </source>
</evidence>
<dbReference type="PROSITE" id="PS51375">
    <property type="entry name" value="PPR"/>
    <property type="match status" value="7"/>
</dbReference>
<name>A0A427A1T7_ENSVE</name>
<feature type="compositionally biased region" description="Pro residues" evidence="3">
    <location>
        <begin position="441"/>
        <end position="456"/>
    </location>
</feature>
<evidence type="ECO:0008006" key="6">
    <source>
        <dbReference type="Google" id="ProtNLM"/>
    </source>
</evidence>
<feature type="repeat" description="PPR" evidence="2">
    <location>
        <begin position="135"/>
        <end position="169"/>
    </location>
</feature>
<evidence type="ECO:0000313" key="5">
    <source>
        <dbReference type="Proteomes" id="UP000287651"/>
    </source>
</evidence>
<dbReference type="InterPro" id="IPR002885">
    <property type="entry name" value="PPR_rpt"/>
</dbReference>